<evidence type="ECO:0000256" key="2">
    <source>
        <dbReference type="ARBA" id="ARBA00004123"/>
    </source>
</evidence>
<dbReference type="GO" id="GO:0000077">
    <property type="term" value="P:DNA damage checkpoint signaling"/>
    <property type="evidence" value="ECO:0007669"/>
    <property type="project" value="InterPro"/>
</dbReference>
<comment type="subcellular location">
    <subcellularLocation>
        <location evidence="2 15">Nucleus</location>
    </subcellularLocation>
</comment>
<dbReference type="GO" id="GO:0032259">
    <property type="term" value="P:methylation"/>
    <property type="evidence" value="ECO:0007669"/>
    <property type="project" value="UniProtKB-KW"/>
</dbReference>
<feature type="binding site" evidence="16">
    <location>
        <position position="376"/>
    </location>
    <ligand>
        <name>S-adenosyl-L-methionine</name>
        <dbReference type="ChEBI" id="CHEBI:59789"/>
    </ligand>
</feature>
<dbReference type="GO" id="GO:0140956">
    <property type="term" value="F:histone H3K79 trimethyltransferase activity"/>
    <property type="evidence" value="ECO:0007669"/>
    <property type="project" value="UniProtKB-EC"/>
</dbReference>
<feature type="binding site" evidence="16">
    <location>
        <begin position="327"/>
        <end position="330"/>
    </location>
    <ligand>
        <name>S-adenosyl-L-methionine</name>
        <dbReference type="ChEBI" id="CHEBI:59789"/>
    </ligand>
</feature>
<dbReference type="EC" id="2.1.1.360" evidence="3 15"/>
<comment type="caution">
    <text evidence="19">The sequence shown here is derived from an EMBL/GenBank/DDBJ whole genome shotgun (WGS) entry which is preliminary data.</text>
</comment>
<evidence type="ECO:0000256" key="10">
    <source>
        <dbReference type="ARBA" id="ARBA00023015"/>
    </source>
</evidence>
<dbReference type="GO" id="GO:0042393">
    <property type="term" value="F:histone binding"/>
    <property type="evidence" value="ECO:0007669"/>
    <property type="project" value="InterPro"/>
</dbReference>
<dbReference type="InterPro" id="IPR030445">
    <property type="entry name" value="H3-K79_meTrfase"/>
</dbReference>
<keyword evidence="8" id="KW-0677">Repeat</keyword>
<dbReference type="InterPro" id="IPR025789">
    <property type="entry name" value="DOT1_dom"/>
</dbReference>
<dbReference type="OrthoDB" id="443402at2759"/>
<keyword evidence="12 15" id="KW-0539">Nucleus</keyword>
<keyword evidence="10 15" id="KW-0805">Transcription regulation</keyword>
<keyword evidence="7 15" id="KW-0949">S-adenosyl-L-methionine</keyword>
<evidence type="ECO:0000256" key="9">
    <source>
        <dbReference type="ARBA" id="ARBA00022853"/>
    </source>
</evidence>
<evidence type="ECO:0000256" key="11">
    <source>
        <dbReference type="ARBA" id="ARBA00023163"/>
    </source>
</evidence>
<dbReference type="GO" id="GO:0006281">
    <property type="term" value="P:DNA repair"/>
    <property type="evidence" value="ECO:0007669"/>
    <property type="project" value="InterPro"/>
</dbReference>
<evidence type="ECO:0000256" key="16">
    <source>
        <dbReference type="PIRSR" id="PIRSR017570-1"/>
    </source>
</evidence>
<evidence type="ECO:0000256" key="14">
    <source>
        <dbReference type="ARBA" id="ARBA00047770"/>
    </source>
</evidence>
<evidence type="ECO:0000256" key="8">
    <source>
        <dbReference type="ARBA" id="ARBA00022737"/>
    </source>
</evidence>
<dbReference type="Proteomes" id="UP000243519">
    <property type="component" value="Unassembled WGS sequence"/>
</dbReference>
<dbReference type="PIRSF" id="PIRSF017570">
    <property type="entry name" value="Histone_H3-K79_MeTrfase"/>
    <property type="match status" value="1"/>
</dbReference>
<organism evidence="19 20">
    <name type="scientific">Trichophyton violaceum</name>
    <dbReference type="NCBI Taxonomy" id="34388"/>
    <lineage>
        <taxon>Eukaryota</taxon>
        <taxon>Fungi</taxon>
        <taxon>Dikarya</taxon>
        <taxon>Ascomycota</taxon>
        <taxon>Pezizomycotina</taxon>
        <taxon>Eurotiomycetes</taxon>
        <taxon>Eurotiomycetidae</taxon>
        <taxon>Onygenales</taxon>
        <taxon>Arthrodermataceae</taxon>
        <taxon>Trichophyton</taxon>
    </lineage>
</organism>
<evidence type="ECO:0000256" key="4">
    <source>
        <dbReference type="ARBA" id="ARBA00020987"/>
    </source>
</evidence>
<feature type="compositionally biased region" description="Polar residues" evidence="17">
    <location>
        <begin position="56"/>
        <end position="73"/>
    </location>
</feature>
<evidence type="ECO:0000256" key="17">
    <source>
        <dbReference type="SAM" id="MobiDB-lite"/>
    </source>
</evidence>
<evidence type="ECO:0000256" key="5">
    <source>
        <dbReference type="ARBA" id="ARBA00022603"/>
    </source>
</evidence>
<dbReference type="InterPro" id="IPR021162">
    <property type="entry name" value="Dot1"/>
</dbReference>
<evidence type="ECO:0000256" key="3">
    <source>
        <dbReference type="ARBA" id="ARBA00012190"/>
    </source>
</evidence>
<dbReference type="InterPro" id="IPR029063">
    <property type="entry name" value="SAM-dependent_MTases_sf"/>
</dbReference>
<evidence type="ECO:0000256" key="1">
    <source>
        <dbReference type="ARBA" id="ARBA00003482"/>
    </source>
</evidence>
<dbReference type="Pfam" id="PF08123">
    <property type="entry name" value="DOT1"/>
    <property type="match status" value="1"/>
</dbReference>
<evidence type="ECO:0000313" key="20">
    <source>
        <dbReference type="Proteomes" id="UP000243519"/>
    </source>
</evidence>
<feature type="binding site" evidence="16">
    <location>
        <begin position="412"/>
        <end position="413"/>
    </location>
    <ligand>
        <name>S-adenosyl-L-methionine</name>
        <dbReference type="ChEBI" id="CHEBI:59789"/>
    </ligand>
</feature>
<keyword evidence="9 15" id="KW-0156">Chromatin regulator</keyword>
<dbReference type="SUPFAM" id="SSF53335">
    <property type="entry name" value="S-adenosyl-L-methionine-dependent methyltransferases"/>
    <property type="match status" value="1"/>
</dbReference>
<dbReference type="Gene3D" id="3.40.50.150">
    <property type="entry name" value="Vaccinia Virus protein VP39"/>
    <property type="match status" value="1"/>
</dbReference>
<comment type="similarity">
    <text evidence="15">Belongs to the class I-like SAM-binding methyltransferase superfamily. DOT1 family.</text>
</comment>
<dbReference type="GO" id="GO:0000786">
    <property type="term" value="C:nucleosome"/>
    <property type="evidence" value="ECO:0007669"/>
    <property type="project" value="InterPro"/>
</dbReference>
<protein>
    <recommendedName>
        <fullName evidence="4 15">Histone-lysine N-methyltransferase, H3 lysine-79 specific</fullName>
        <ecNumber evidence="3 15">2.1.1.360</ecNumber>
    </recommendedName>
    <alternativeName>
        <fullName evidence="13 15">Histone H3-K79 methyltransferase</fullName>
    </alternativeName>
</protein>
<comment type="function">
    <text evidence="1 15">Histone methyltransferase that specifically trimethylates histone H3 to form H3K79me3. This methylation is required for telomere silencing and for the pachytene checkpoint during the meiotic cell cycle by allowing the recruitment of RAD9 to double strand breaks. Nucleosomes are preferred as substrate compared to free histone.</text>
</comment>
<comment type="catalytic activity">
    <reaction evidence="14 15">
        <text>L-lysyl(79)-[histone H3] + 3 S-adenosyl-L-methionine = N(6),N(6),N(6)-trimethyl-L-lysyl(79)-[histone H3] + 3 S-adenosyl-L-homocysteine + 3 H(+)</text>
        <dbReference type="Rhea" id="RHEA:60328"/>
        <dbReference type="Rhea" id="RHEA-COMP:15549"/>
        <dbReference type="Rhea" id="RHEA-COMP:15552"/>
        <dbReference type="ChEBI" id="CHEBI:15378"/>
        <dbReference type="ChEBI" id="CHEBI:29969"/>
        <dbReference type="ChEBI" id="CHEBI:57856"/>
        <dbReference type="ChEBI" id="CHEBI:59789"/>
        <dbReference type="ChEBI" id="CHEBI:61961"/>
        <dbReference type="EC" id="2.1.1.360"/>
    </reaction>
</comment>
<dbReference type="PANTHER" id="PTHR21451">
    <property type="entry name" value="HISTONE H3 METHYLTRANSFERASE"/>
    <property type="match status" value="1"/>
</dbReference>
<gene>
    <name evidence="19" type="ORF">A7D00_4818</name>
</gene>
<evidence type="ECO:0000256" key="6">
    <source>
        <dbReference type="ARBA" id="ARBA00022679"/>
    </source>
</evidence>
<dbReference type="AlphaFoldDB" id="A0A178FGW3"/>
<evidence type="ECO:0000313" key="19">
    <source>
        <dbReference type="EMBL" id="OAL71155.1"/>
    </source>
</evidence>
<keyword evidence="11 15" id="KW-0804">Transcription</keyword>
<dbReference type="GO" id="GO:0031509">
    <property type="term" value="P:subtelomeric heterochromatin formation"/>
    <property type="evidence" value="ECO:0007669"/>
    <property type="project" value="InterPro"/>
</dbReference>
<evidence type="ECO:0000256" key="7">
    <source>
        <dbReference type="ARBA" id="ARBA00022691"/>
    </source>
</evidence>
<dbReference type="CDD" id="cd02440">
    <property type="entry name" value="AdoMet_MTases"/>
    <property type="match status" value="1"/>
</dbReference>
<feature type="binding site" evidence="16">
    <location>
        <begin position="350"/>
        <end position="359"/>
    </location>
    <ligand>
        <name>S-adenosyl-L-methionine</name>
        <dbReference type="ChEBI" id="CHEBI:59789"/>
    </ligand>
</feature>
<reference evidence="19 20" key="1">
    <citation type="submission" date="2016-05" db="EMBL/GenBank/DDBJ databases">
        <title>Genome sequencing of Trichophyton violaceum CMCC(F)T3l isolated from hair.</title>
        <authorList>
            <person name="Zhan P."/>
            <person name="Tao Y."/>
            <person name="Liu W."/>
        </authorList>
    </citation>
    <scope>NUCLEOTIDE SEQUENCE [LARGE SCALE GENOMIC DNA]</scope>
    <source>
        <strain evidence="20">CMCC(F)T3l</strain>
    </source>
</reference>
<accession>A0A178FGW3</accession>
<evidence type="ECO:0000259" key="18">
    <source>
        <dbReference type="PROSITE" id="PS51569"/>
    </source>
</evidence>
<dbReference type="PANTHER" id="PTHR21451:SF0">
    <property type="entry name" value="HISTONE-LYSINE N-METHYLTRANSFERASE, H3 LYSINE-79 SPECIFIC"/>
    <property type="match status" value="1"/>
</dbReference>
<feature type="region of interest" description="Disordered" evidence="17">
    <location>
        <begin position="27"/>
        <end position="122"/>
    </location>
</feature>
<evidence type="ECO:0000256" key="13">
    <source>
        <dbReference type="ARBA" id="ARBA00029821"/>
    </source>
</evidence>
<dbReference type="Gene3D" id="1.10.260.170">
    <property type="match status" value="1"/>
</dbReference>
<sequence>MGFFDHLQKKGTGVIQAQKAQIRKVECKPPIVRSSSAPSHPVKPPSERAHSESSAKRTVTSPRKSTLSDSTGTVKKKAAVASKSDHLAVNPPRSRSVSRKRSSPAVQQLLSSSDDSETDESLDIRLSKRTKVSASAEPDLKRQLRSEIAFSETAEHSFPMVHALDIASIEKKTPGFSSAFKESSGCTTIALQYPTYSQRERYQLVIPRENDGFKPLEDIVQVVETVSHNYIPEDEICAFTDDSTGYIRLLRRAIKQESPKDFWNAVKAYNETIGRLRDEGVIAKHLDAMHSLSLPWVERILTQVYSRTVSLRVESLKKYESGTDNVYGELLPRFISDIFQKTHLKSDQVFVDLGSGVGNVVLQASLEVGCESWGCEMMQNACDLARLQQAEFKARCRLWGLSSGKVHLVQGDFLDNERIAKALRRADVVLINNQAFTPETNNRIINLLLDLKEGCQIVSLKSFVPTGHKMQARNLNSPINLLSVERHNYWSDSVSWTNAGGTYFIAKKDSSRLRAFSDSLYN</sequence>
<keyword evidence="20" id="KW-1185">Reference proteome</keyword>
<feature type="compositionally biased region" description="Basic and acidic residues" evidence="17">
    <location>
        <begin position="45"/>
        <end position="55"/>
    </location>
</feature>
<proteinExistence type="inferred from homology"/>
<name>A0A178FGW3_TRIVO</name>
<dbReference type="GO" id="GO:0005634">
    <property type="term" value="C:nucleus"/>
    <property type="evidence" value="ECO:0007669"/>
    <property type="project" value="UniProtKB-SubCell"/>
</dbReference>
<evidence type="ECO:0000256" key="15">
    <source>
        <dbReference type="PIRNR" id="PIRNR017570"/>
    </source>
</evidence>
<dbReference type="GO" id="GO:0000781">
    <property type="term" value="C:chromosome, telomeric region"/>
    <property type="evidence" value="ECO:0007669"/>
    <property type="project" value="GOC"/>
</dbReference>
<keyword evidence="6 15" id="KW-0808">Transferase</keyword>
<dbReference type="FunFam" id="3.40.50.150:FF:000033">
    <property type="entry name" value="Histone-lysine N-methyltransferase, H3 lysine-79 specific"/>
    <property type="match status" value="1"/>
</dbReference>
<feature type="domain" description="DOT1" evidence="18">
    <location>
        <begin position="200"/>
        <end position="521"/>
    </location>
</feature>
<keyword evidence="5 15" id="KW-0489">Methyltransferase</keyword>
<dbReference type="PROSITE" id="PS51569">
    <property type="entry name" value="DOT1"/>
    <property type="match status" value="1"/>
</dbReference>
<dbReference type="EMBL" id="LHPN01000007">
    <property type="protein sequence ID" value="OAL71155.1"/>
    <property type="molecule type" value="Genomic_DNA"/>
</dbReference>
<evidence type="ECO:0000256" key="12">
    <source>
        <dbReference type="ARBA" id="ARBA00023242"/>
    </source>
</evidence>